<dbReference type="EnsemblProtists" id="EOD39664">
    <property type="protein sequence ID" value="EOD39664"/>
    <property type="gene ID" value="EMIHUDRAFT_62631"/>
</dbReference>
<dbReference type="PaxDb" id="2903-EOD39664"/>
<dbReference type="HOGENOM" id="CLU_013387_0_1_1"/>
<feature type="domain" description="Calcineurin-like phosphoesterase" evidence="3">
    <location>
        <begin position="52"/>
        <end position="239"/>
    </location>
</feature>
<dbReference type="Pfam" id="PF00149">
    <property type="entry name" value="Metallophos"/>
    <property type="match status" value="1"/>
</dbReference>
<reference evidence="5" key="2">
    <citation type="submission" date="2024-10" db="UniProtKB">
        <authorList>
            <consortium name="EnsemblProtists"/>
        </authorList>
    </citation>
    <scope>IDENTIFICATION</scope>
</reference>
<dbReference type="CDD" id="cd00839">
    <property type="entry name" value="MPP_PAPs"/>
    <property type="match status" value="1"/>
</dbReference>
<evidence type="ECO:0000313" key="5">
    <source>
        <dbReference type="EnsemblProtists" id="EOD39664"/>
    </source>
</evidence>
<proteinExistence type="predicted"/>
<evidence type="ECO:0000313" key="6">
    <source>
        <dbReference type="Proteomes" id="UP000013827"/>
    </source>
</evidence>
<feature type="domain" description="Purple acid phosphatase C-terminal" evidence="4">
    <location>
        <begin position="255"/>
        <end position="310"/>
    </location>
</feature>
<dbReference type="InterPro" id="IPR004843">
    <property type="entry name" value="Calcineurin-like_PHP"/>
</dbReference>
<dbReference type="SUPFAM" id="SSF56300">
    <property type="entry name" value="Metallo-dependent phosphatases"/>
    <property type="match status" value="1"/>
</dbReference>
<accession>A0A0D3KV79</accession>
<dbReference type="KEGG" id="ehx:EMIHUDRAFT_62631"/>
<dbReference type="eggNOG" id="KOG1378">
    <property type="taxonomic scope" value="Eukaryota"/>
</dbReference>
<evidence type="ECO:0000256" key="2">
    <source>
        <dbReference type="ARBA" id="ARBA00023180"/>
    </source>
</evidence>
<dbReference type="Pfam" id="PF14008">
    <property type="entry name" value="Metallophos_C"/>
    <property type="match status" value="1"/>
</dbReference>
<dbReference type="PANTHER" id="PTHR22953">
    <property type="entry name" value="ACID PHOSPHATASE RELATED"/>
    <property type="match status" value="1"/>
</dbReference>
<dbReference type="InterPro" id="IPR029052">
    <property type="entry name" value="Metallo-depent_PP-like"/>
</dbReference>
<keyword evidence="6" id="KW-1185">Reference proteome</keyword>
<dbReference type="Proteomes" id="UP000013827">
    <property type="component" value="Unassembled WGS sequence"/>
</dbReference>
<name>A0A0D3KV79_EMIH1</name>
<dbReference type="InterPro" id="IPR041792">
    <property type="entry name" value="MPP_PAP"/>
</dbReference>
<keyword evidence="1" id="KW-0732">Signal</keyword>
<dbReference type="Gene3D" id="3.60.21.10">
    <property type="match status" value="1"/>
</dbReference>
<dbReference type="GO" id="GO:0003993">
    <property type="term" value="F:acid phosphatase activity"/>
    <property type="evidence" value="ECO:0007669"/>
    <property type="project" value="InterPro"/>
</dbReference>
<evidence type="ECO:0000256" key="1">
    <source>
        <dbReference type="ARBA" id="ARBA00022729"/>
    </source>
</evidence>
<dbReference type="RefSeq" id="XP_005792093.1">
    <property type="nucleotide sequence ID" value="XM_005792036.1"/>
</dbReference>
<evidence type="ECO:0000259" key="3">
    <source>
        <dbReference type="Pfam" id="PF00149"/>
    </source>
</evidence>
<keyword evidence="2" id="KW-0325">Glycoprotein</keyword>
<sequence length="328" mass="36124">MFYDAPSIHTVVLKPLASGAEYAYSVAGDDREFRFRMPPAAGEAYPLLFGLTADLGQTAASEASVSKLRRMMAGAPVHAGVVIIAGDLAYADGWHSRWDSFSRMLEPLAASHPVMTAGGNHEVSYGEAWIGYNARYPMPHRESNSRSNLWWSREVGPAHLTSLCSYCAYHPGSLQYEWLLRDMAQVNRTRTPWLIVTLHVPFYHSNSAHVDEAAGMRASMEGLLYAAGVDVVLAGHVHAFERTHPMHERRPNRCGPVHLNLGDGGNREGTTLPWLHPAPDWSAFREGSFGVGGLTLINATHAIFNWSRTACETQYAPDHIDLSPLCES</sequence>
<dbReference type="InterPro" id="IPR025733">
    <property type="entry name" value="PAPs_C"/>
</dbReference>
<reference evidence="6" key="1">
    <citation type="journal article" date="2013" name="Nature">
        <title>Pan genome of the phytoplankton Emiliania underpins its global distribution.</title>
        <authorList>
            <person name="Read B.A."/>
            <person name="Kegel J."/>
            <person name="Klute M.J."/>
            <person name="Kuo A."/>
            <person name="Lefebvre S.C."/>
            <person name="Maumus F."/>
            <person name="Mayer C."/>
            <person name="Miller J."/>
            <person name="Monier A."/>
            <person name="Salamov A."/>
            <person name="Young J."/>
            <person name="Aguilar M."/>
            <person name="Claverie J.M."/>
            <person name="Frickenhaus S."/>
            <person name="Gonzalez K."/>
            <person name="Herman E.K."/>
            <person name="Lin Y.C."/>
            <person name="Napier J."/>
            <person name="Ogata H."/>
            <person name="Sarno A.F."/>
            <person name="Shmutz J."/>
            <person name="Schroeder D."/>
            <person name="de Vargas C."/>
            <person name="Verret F."/>
            <person name="von Dassow P."/>
            <person name="Valentin K."/>
            <person name="Van de Peer Y."/>
            <person name="Wheeler G."/>
            <person name="Dacks J.B."/>
            <person name="Delwiche C.F."/>
            <person name="Dyhrman S.T."/>
            <person name="Glockner G."/>
            <person name="John U."/>
            <person name="Richards T."/>
            <person name="Worden A.Z."/>
            <person name="Zhang X."/>
            <person name="Grigoriev I.V."/>
            <person name="Allen A.E."/>
            <person name="Bidle K."/>
            <person name="Borodovsky M."/>
            <person name="Bowler C."/>
            <person name="Brownlee C."/>
            <person name="Cock J.M."/>
            <person name="Elias M."/>
            <person name="Gladyshev V.N."/>
            <person name="Groth M."/>
            <person name="Guda C."/>
            <person name="Hadaegh A."/>
            <person name="Iglesias-Rodriguez M.D."/>
            <person name="Jenkins J."/>
            <person name="Jones B.M."/>
            <person name="Lawson T."/>
            <person name="Leese F."/>
            <person name="Lindquist E."/>
            <person name="Lobanov A."/>
            <person name="Lomsadze A."/>
            <person name="Malik S.B."/>
            <person name="Marsh M.E."/>
            <person name="Mackinder L."/>
            <person name="Mock T."/>
            <person name="Mueller-Roeber B."/>
            <person name="Pagarete A."/>
            <person name="Parker M."/>
            <person name="Probert I."/>
            <person name="Quesneville H."/>
            <person name="Raines C."/>
            <person name="Rensing S.A."/>
            <person name="Riano-Pachon D.M."/>
            <person name="Richier S."/>
            <person name="Rokitta S."/>
            <person name="Shiraiwa Y."/>
            <person name="Soanes D.M."/>
            <person name="van der Giezen M."/>
            <person name="Wahlund T.M."/>
            <person name="Williams B."/>
            <person name="Wilson W."/>
            <person name="Wolfe G."/>
            <person name="Wurch L.L."/>
        </authorList>
    </citation>
    <scope>NUCLEOTIDE SEQUENCE</scope>
</reference>
<dbReference type="PANTHER" id="PTHR22953:SF153">
    <property type="entry name" value="PURPLE ACID PHOSPHATASE"/>
    <property type="match status" value="1"/>
</dbReference>
<protein>
    <recommendedName>
        <fullName evidence="7">Acid phosphatase</fullName>
    </recommendedName>
</protein>
<organism evidence="5 6">
    <name type="scientific">Emiliania huxleyi (strain CCMP1516)</name>
    <dbReference type="NCBI Taxonomy" id="280463"/>
    <lineage>
        <taxon>Eukaryota</taxon>
        <taxon>Haptista</taxon>
        <taxon>Haptophyta</taxon>
        <taxon>Prymnesiophyceae</taxon>
        <taxon>Isochrysidales</taxon>
        <taxon>Noelaerhabdaceae</taxon>
        <taxon>Emiliania</taxon>
    </lineage>
</organism>
<dbReference type="InterPro" id="IPR039331">
    <property type="entry name" value="PAPs-like"/>
</dbReference>
<evidence type="ECO:0008006" key="7">
    <source>
        <dbReference type="Google" id="ProtNLM"/>
    </source>
</evidence>
<dbReference type="AlphaFoldDB" id="A0A0D3KV79"/>
<dbReference type="OMA" id="DQYRWLA"/>
<evidence type="ECO:0000259" key="4">
    <source>
        <dbReference type="Pfam" id="PF14008"/>
    </source>
</evidence>
<dbReference type="GeneID" id="17284935"/>